<dbReference type="NCBIfam" id="TIGR01847">
    <property type="entry name" value="bacteriocin_sig"/>
    <property type="match status" value="1"/>
</dbReference>
<evidence type="ECO:0000313" key="2">
    <source>
        <dbReference type="Proteomes" id="UP001497416"/>
    </source>
</evidence>
<evidence type="ECO:0008006" key="3">
    <source>
        <dbReference type="Google" id="ProtNLM"/>
    </source>
</evidence>
<organism evidence="1 2">
    <name type="scientific">Tenacibaculum platacis</name>
    <dbReference type="NCBI Taxonomy" id="3137852"/>
    <lineage>
        <taxon>Bacteria</taxon>
        <taxon>Pseudomonadati</taxon>
        <taxon>Bacteroidota</taxon>
        <taxon>Flavobacteriia</taxon>
        <taxon>Flavobacteriales</taxon>
        <taxon>Flavobacteriaceae</taxon>
        <taxon>Tenacibaculum</taxon>
    </lineage>
</organism>
<keyword evidence="2" id="KW-1185">Reference proteome</keyword>
<dbReference type="EMBL" id="CAXIXY010000007">
    <property type="protein sequence ID" value="CAL2092700.1"/>
    <property type="molecule type" value="Genomic_DNA"/>
</dbReference>
<proteinExistence type="predicted"/>
<dbReference type="Proteomes" id="UP001497416">
    <property type="component" value="Unassembled WGS sequence"/>
</dbReference>
<sequence>MMKTIEDLKVFKTLNQKELKNINGGIDPTPVNGSGCTAHCARKGHWLIDQGWSGQDAHNWVKACIVSCNNG</sequence>
<gene>
    <name evidence="1" type="ORF">T190607A01A_50053</name>
</gene>
<evidence type="ECO:0000313" key="1">
    <source>
        <dbReference type="EMBL" id="CAL2092700.1"/>
    </source>
</evidence>
<comment type="caution">
    <text evidence="1">The sequence shown here is derived from an EMBL/GenBank/DDBJ whole genome shotgun (WGS) entry which is preliminary data.</text>
</comment>
<reference evidence="1 2" key="1">
    <citation type="submission" date="2024-05" db="EMBL/GenBank/DDBJ databases">
        <authorList>
            <person name="Duchaud E."/>
        </authorList>
    </citation>
    <scope>NUCLEOTIDE SEQUENCE [LARGE SCALE GENOMIC DNA]</scope>
    <source>
        <strain evidence="1">Ena-SAMPLE-TAB-13-05-2024-13:56:06:370-140302</strain>
    </source>
</reference>
<dbReference type="NCBIfam" id="TIGR03949">
    <property type="entry name" value="bact_IIb_cerein"/>
    <property type="match status" value="1"/>
</dbReference>
<dbReference type="InterPro" id="IPR023991">
    <property type="entry name" value="Bacteriocin_IIb_lactobn/cerein"/>
</dbReference>
<dbReference type="InterPro" id="IPR010133">
    <property type="entry name" value="Bacteriocin_signal_seq"/>
</dbReference>
<dbReference type="RefSeq" id="WP_348713417.1">
    <property type="nucleotide sequence ID" value="NZ_CAXIXY010000007.1"/>
</dbReference>
<name>A0ABM9P553_9FLAO</name>
<accession>A0ABM9P553</accession>
<protein>
    <recommendedName>
        <fullName evidence="3">Natural product</fullName>
    </recommendedName>
</protein>